<dbReference type="InterPro" id="IPR043153">
    <property type="entry name" value="DENN_C"/>
</dbReference>
<dbReference type="Gene3D" id="3.40.50.11500">
    <property type="match status" value="1"/>
</dbReference>
<dbReference type="Gene3D" id="1.10.167.10">
    <property type="entry name" value="Regulator of G-protein Signalling 4, domain 2"/>
    <property type="match status" value="1"/>
</dbReference>
<gene>
    <name evidence="3" type="ORF">PFR002_LOCUS277</name>
</gene>
<dbReference type="InterPro" id="IPR044926">
    <property type="entry name" value="RGS_subdomain_2"/>
</dbReference>
<feature type="region of interest" description="Disordered" evidence="1">
    <location>
        <begin position="65"/>
        <end position="87"/>
    </location>
</feature>
<dbReference type="Pfam" id="PF02141">
    <property type="entry name" value="DENN"/>
    <property type="match status" value="1"/>
</dbReference>
<evidence type="ECO:0000313" key="4">
    <source>
        <dbReference type="Proteomes" id="UP001159659"/>
    </source>
</evidence>
<feature type="region of interest" description="Disordered" evidence="1">
    <location>
        <begin position="807"/>
        <end position="829"/>
    </location>
</feature>
<feature type="region of interest" description="Disordered" evidence="1">
    <location>
        <begin position="1331"/>
        <end position="1395"/>
    </location>
</feature>
<dbReference type="InterPro" id="IPR036305">
    <property type="entry name" value="RGS_sf"/>
</dbReference>
<proteinExistence type="predicted"/>
<sequence length="1395" mass="155242">MSDDDVINTHTRLRRRSRSSNAILNSLTSVSSMTGSDTKQETTILSPNTIGLGCNDSVDHVKSTGRRLSHSGFNPFQQSNGSSSSFRLNSAGSSFRAGAGVPVSSSALRNHASFFMMDIDAARQSIDARHGAMKDEEENAVPDGGKLTRNMLEDSNTERRKSGAERCRRASSLDSSPPLPPDSTISAEEVIRESMASALSSSLYTDKDDFLIPHQRRSTTVSGTLTANERDSLALSRHSRDSLAFSFSSRSTFRRSTISEQMLYETDLFEPERELSAQELSEVLSGSDDDINSYEVTSIKEEEEDVKLENARSRWAQHVKLKARSFLYSTVAGNKHGAPAASESSNGGALSSITPTSAEIWANKQKQILAQMSSGSGGFSAIPGISSATSTFTQHHSLLSPRPSFGPATNSGAKFQKWNRWMHDRYQHNFGKAVQRTLKDEVLQRQQQQQQFPFPAHQPIPDPTTLISIEEVISNPRMMRYYAAWLPDPADQSKLFFLCSFEEYRQCWCTLRANYQKKPLAKDDVLMLRTYGVKIAMKYLAKNAQFPINGPADADEGGNENDDPPLVDSNKLRSIKRDLAAGGEDALRTFDDVAVKVKRVLMFKFPEFRKTELYTEMRKTVQREVICLEDILMNHRFANFFWIFLFPHNYHREIALWLDVEYEFKPAFRIYMLLLKSSGSSRNATGSSSNQRRERIEQSAYRCRRLLKYISQKYYAGDAEMQTLTRTLVTSCARLQAEQDAILTKFSLLHLELYHRFLTSRAYAEFSLYPKLLPEDEKDSIDDSMRLSALLMSYGLRAHHWAGGGTGSSTSNGSTLSSSSTACDAASSTPKKKTLDSLRSARSFDAISGVLTFEAVSVPMTAEKAESDTDETGVYEDPIELQVVQHQLPHDPTTHVVDKSVENFLVPWSADPRHVVLTASSCPAPLAFNFRMGDSSAGASAAELFAACIVLYKPAPPLSWCMLKTSRIESSRGCRWVPYGVCVLSKFPMVDLLRERLAEAYEFILELETIAAAAPTSTTTADGNGTIQNGGQGFQLDKKVLAKLTRAVSKEQISQYHQPSPLPKSPLLEASGLTPKASAASLLAALPRLDHSVRLLFDTLDVSTVLLMFTAALLENRILLVSSYFSVLMKVAESLRALMHPLFWPHVYLPVLPRRMLQYLECPTPFIFGAEKQALDDAQRQVIEEGGDDLFDGAGEELLVVDLDKGAVLRGEVPCTLPDNVRFDLRDALYECLKPNVSRSDHVFAHHFPSKPLVFPEVAVRGLFLRAVNKLIGDFGYHRYVWTDEFARKRTVFFDEASYLAASTPDMREFRTLFIATQAFSEFMVTHHGFEEQPGQSNGITRPSTTRPSTTRASTTRASTTRPSTTRPSTTRPSSTRLSSTRSSTSSTSSLLPQE</sequence>
<feature type="domain" description="UDENN" evidence="2">
    <location>
        <begin position="866"/>
        <end position="1335"/>
    </location>
</feature>
<dbReference type="SMART" id="SM00801">
    <property type="entry name" value="dDENN"/>
    <property type="match status" value="1"/>
</dbReference>
<dbReference type="Proteomes" id="UP001159659">
    <property type="component" value="Unassembled WGS sequence"/>
</dbReference>
<dbReference type="InterPro" id="IPR051696">
    <property type="entry name" value="DENN_Domain_GEFs"/>
</dbReference>
<dbReference type="InterPro" id="IPR037516">
    <property type="entry name" value="Tripartite_DENN"/>
</dbReference>
<dbReference type="InterPro" id="IPR001194">
    <property type="entry name" value="cDENN_dom"/>
</dbReference>
<reference evidence="3" key="1">
    <citation type="submission" date="2022-12" db="EMBL/GenBank/DDBJ databases">
        <authorList>
            <person name="Webb A."/>
        </authorList>
    </citation>
    <scope>NUCLEOTIDE SEQUENCE</scope>
    <source>
        <strain evidence="3">Pf2</strain>
    </source>
</reference>
<evidence type="ECO:0000313" key="3">
    <source>
        <dbReference type="EMBL" id="CAI5704697.1"/>
    </source>
</evidence>
<comment type="caution">
    <text evidence="3">The sequence shown here is derived from an EMBL/GenBank/DDBJ whole genome shotgun (WGS) entry which is preliminary data.</text>
</comment>
<dbReference type="GO" id="GO:0032483">
    <property type="term" value="P:regulation of Rab protein signal transduction"/>
    <property type="evidence" value="ECO:0007669"/>
    <property type="project" value="TreeGrafter"/>
</dbReference>
<dbReference type="GO" id="GO:0031410">
    <property type="term" value="C:cytoplasmic vesicle"/>
    <property type="evidence" value="ECO:0007669"/>
    <property type="project" value="TreeGrafter"/>
</dbReference>
<evidence type="ECO:0000259" key="2">
    <source>
        <dbReference type="PROSITE" id="PS50211"/>
    </source>
</evidence>
<feature type="compositionally biased region" description="Low complexity" evidence="1">
    <location>
        <begin position="808"/>
        <end position="829"/>
    </location>
</feature>
<feature type="compositionally biased region" description="Basic and acidic residues" evidence="1">
    <location>
        <begin position="156"/>
        <end position="168"/>
    </location>
</feature>
<accession>A0AAV0ST86</accession>
<dbReference type="PANTHER" id="PTHR12296">
    <property type="entry name" value="DENN DOMAIN-CONTAINING PROTEIN 4"/>
    <property type="match status" value="1"/>
</dbReference>
<dbReference type="InterPro" id="IPR005112">
    <property type="entry name" value="dDENN_dom"/>
</dbReference>
<protein>
    <recommendedName>
        <fullName evidence="2">UDENN domain-containing protein</fullName>
    </recommendedName>
</protein>
<evidence type="ECO:0000256" key="1">
    <source>
        <dbReference type="SAM" id="MobiDB-lite"/>
    </source>
</evidence>
<organism evidence="3 4">
    <name type="scientific">Peronospora farinosa</name>
    <dbReference type="NCBI Taxonomy" id="134698"/>
    <lineage>
        <taxon>Eukaryota</taxon>
        <taxon>Sar</taxon>
        <taxon>Stramenopiles</taxon>
        <taxon>Oomycota</taxon>
        <taxon>Peronosporomycetes</taxon>
        <taxon>Peronosporales</taxon>
        <taxon>Peronosporaceae</taxon>
        <taxon>Peronospora</taxon>
    </lineage>
</organism>
<feature type="region of interest" description="Disordered" evidence="1">
    <location>
        <begin position="130"/>
        <end position="184"/>
    </location>
</feature>
<dbReference type="PROSITE" id="PS50211">
    <property type="entry name" value="DENN"/>
    <property type="match status" value="1"/>
</dbReference>
<name>A0AAV0ST86_9STRA</name>
<dbReference type="SUPFAM" id="SSF48097">
    <property type="entry name" value="Regulator of G-protein signaling, RGS"/>
    <property type="match status" value="1"/>
</dbReference>
<dbReference type="EMBL" id="CANTFK010000020">
    <property type="protein sequence ID" value="CAI5704697.1"/>
    <property type="molecule type" value="Genomic_DNA"/>
</dbReference>
<feature type="compositionally biased region" description="Low complexity" evidence="1">
    <location>
        <begin position="1341"/>
        <end position="1395"/>
    </location>
</feature>
<dbReference type="PANTHER" id="PTHR12296:SF21">
    <property type="entry name" value="DENN DOMAIN-CONTAINING PROTEIN 3"/>
    <property type="match status" value="1"/>
</dbReference>
<dbReference type="SMART" id="SM00799">
    <property type="entry name" value="DENN"/>
    <property type="match status" value="1"/>
</dbReference>